<keyword evidence="2" id="KW-0288">FMN</keyword>
<dbReference type="InterPro" id="IPR011251">
    <property type="entry name" value="Luciferase-like_dom"/>
</dbReference>
<evidence type="ECO:0000259" key="5">
    <source>
        <dbReference type="Pfam" id="PF00296"/>
    </source>
</evidence>
<dbReference type="NCBIfam" id="TIGR03619">
    <property type="entry name" value="F420_Rv2161c"/>
    <property type="match status" value="1"/>
</dbReference>
<dbReference type="RefSeq" id="WP_272736470.1">
    <property type="nucleotide sequence ID" value="NZ_CP116942.1"/>
</dbReference>
<protein>
    <submittedName>
        <fullName evidence="6">LLM class F420-dependent oxidoreductase</fullName>
    </submittedName>
</protein>
<accession>A0AAE9Y9D5</accession>
<sequence>MKLGMIFANTMTFAGREGLVDLARGAEEAGFESLWTVEHVIYPDGYGSSYPYDASGKMAMAADTDLPDPLIWLTWVAAVTERIHLGTGILILPQRNPVVLAKELATLDSLSEGRLELGIGVGWLEEEFAALGVPFAGRGARTDEYVEVMRTLWDADHASFEGEHIRFSGASVNPKPTRGRVPIHIGGHSRKAAERAGRLGDGFFPGKGDLAELVDITRQTAADCGRDPDAIEITSGDAAVLGDDPVGAVEELRAKGVDRVVVPSFLFLKDTADALAGFGERVVAPCADI</sequence>
<keyword evidence="3" id="KW-0560">Oxidoreductase</keyword>
<dbReference type="GO" id="GO:0016705">
    <property type="term" value="F:oxidoreductase activity, acting on paired donors, with incorporation or reduction of molecular oxygen"/>
    <property type="evidence" value="ECO:0007669"/>
    <property type="project" value="InterPro"/>
</dbReference>
<keyword evidence="7" id="KW-1185">Reference proteome</keyword>
<dbReference type="PANTHER" id="PTHR30011">
    <property type="entry name" value="ALKANESULFONATE MONOOXYGENASE-RELATED"/>
    <property type="match status" value="1"/>
</dbReference>
<gene>
    <name evidence="6" type="ORF">PO878_20860</name>
</gene>
<evidence type="ECO:0000256" key="2">
    <source>
        <dbReference type="ARBA" id="ARBA00022643"/>
    </source>
</evidence>
<feature type="domain" description="Luciferase-like" evidence="5">
    <location>
        <begin position="18"/>
        <end position="254"/>
    </location>
</feature>
<evidence type="ECO:0000313" key="6">
    <source>
        <dbReference type="EMBL" id="WCO66948.1"/>
    </source>
</evidence>
<evidence type="ECO:0000256" key="3">
    <source>
        <dbReference type="ARBA" id="ARBA00023002"/>
    </source>
</evidence>
<evidence type="ECO:0000313" key="7">
    <source>
        <dbReference type="Proteomes" id="UP001216390"/>
    </source>
</evidence>
<dbReference type="AlphaFoldDB" id="A0AAE9Y9D5"/>
<dbReference type="InterPro" id="IPR036661">
    <property type="entry name" value="Luciferase-like_sf"/>
</dbReference>
<dbReference type="Gene3D" id="3.20.20.30">
    <property type="entry name" value="Luciferase-like domain"/>
    <property type="match status" value="1"/>
</dbReference>
<dbReference type="Proteomes" id="UP001216390">
    <property type="component" value="Chromosome"/>
</dbReference>
<reference evidence="6" key="1">
    <citation type="submission" date="2023-01" db="EMBL/GenBank/DDBJ databases">
        <title>The diversity of Class Acidimicrobiia in South China Sea sediment environments and the proposal of Iamia marina sp. nov., a novel species of the genus Iamia.</title>
        <authorList>
            <person name="He Y."/>
            <person name="Tian X."/>
        </authorList>
    </citation>
    <scope>NUCLEOTIDE SEQUENCE</scope>
    <source>
        <strain evidence="6">DSM 19957</strain>
    </source>
</reference>
<keyword evidence="4" id="KW-0503">Monooxygenase</keyword>
<organism evidence="6 7">
    <name type="scientific">Iamia majanohamensis</name>
    <dbReference type="NCBI Taxonomy" id="467976"/>
    <lineage>
        <taxon>Bacteria</taxon>
        <taxon>Bacillati</taxon>
        <taxon>Actinomycetota</taxon>
        <taxon>Acidimicrobiia</taxon>
        <taxon>Acidimicrobiales</taxon>
        <taxon>Iamiaceae</taxon>
        <taxon>Iamia</taxon>
    </lineage>
</organism>
<name>A0AAE9Y9D5_9ACTN</name>
<evidence type="ECO:0000256" key="4">
    <source>
        <dbReference type="ARBA" id="ARBA00023033"/>
    </source>
</evidence>
<dbReference type="KEGG" id="ima:PO878_20860"/>
<dbReference type="SUPFAM" id="SSF51679">
    <property type="entry name" value="Bacterial luciferase-like"/>
    <property type="match status" value="1"/>
</dbReference>
<dbReference type="InterPro" id="IPR051260">
    <property type="entry name" value="Diverse_substr_monoxygenases"/>
</dbReference>
<dbReference type="GO" id="GO:0004497">
    <property type="term" value="F:monooxygenase activity"/>
    <property type="evidence" value="ECO:0007669"/>
    <property type="project" value="UniProtKB-KW"/>
</dbReference>
<proteinExistence type="predicted"/>
<evidence type="ECO:0000256" key="1">
    <source>
        <dbReference type="ARBA" id="ARBA00022630"/>
    </source>
</evidence>
<dbReference type="EMBL" id="CP116942">
    <property type="protein sequence ID" value="WCO66948.1"/>
    <property type="molecule type" value="Genomic_DNA"/>
</dbReference>
<dbReference type="PANTHER" id="PTHR30011:SF16">
    <property type="entry name" value="C2H2 FINGER DOMAIN TRANSCRIPTION FACTOR (EUROFUNG)-RELATED"/>
    <property type="match status" value="1"/>
</dbReference>
<dbReference type="Pfam" id="PF00296">
    <property type="entry name" value="Bac_luciferase"/>
    <property type="match status" value="1"/>
</dbReference>
<keyword evidence="1" id="KW-0285">Flavoprotein</keyword>
<dbReference type="InterPro" id="IPR019921">
    <property type="entry name" value="Lucif-like_OxRdtase_Rv2161c"/>
</dbReference>